<dbReference type="Pfam" id="PF00383">
    <property type="entry name" value="dCMP_cyt_deam_1"/>
    <property type="match status" value="1"/>
</dbReference>
<protein>
    <recommendedName>
        <fullName evidence="2">CMP/dCMP-type deaminase domain-containing protein</fullName>
    </recommendedName>
</protein>
<dbReference type="InterPro" id="IPR016193">
    <property type="entry name" value="Cytidine_deaminase-like"/>
</dbReference>
<dbReference type="EMBL" id="JAMBED010000022">
    <property type="protein sequence ID" value="MCL1551917.1"/>
    <property type="molecule type" value="Genomic_DNA"/>
</dbReference>
<dbReference type="Proteomes" id="UP001167357">
    <property type="component" value="Unassembled WGS sequence"/>
</dbReference>
<dbReference type="PANTHER" id="PTHR11086">
    <property type="entry name" value="DEOXYCYTIDYLATE DEAMINASE-RELATED"/>
    <property type="match status" value="1"/>
</dbReference>
<dbReference type="Gene3D" id="3.40.50.300">
    <property type="entry name" value="P-loop containing nucleotide triphosphate hydrolases"/>
    <property type="match status" value="1"/>
</dbReference>
<dbReference type="RefSeq" id="WP_249047905.1">
    <property type="nucleotide sequence ID" value="NZ_JAMBEC010000024.1"/>
</dbReference>
<name>A0ABT0LRE0_9XANT</name>
<dbReference type="InterPro" id="IPR015517">
    <property type="entry name" value="dCMP_deaminase-rel"/>
</dbReference>
<dbReference type="InterPro" id="IPR027417">
    <property type="entry name" value="P-loop_NTPase"/>
</dbReference>
<gene>
    <name evidence="3" type="ORF">M3O51_11530</name>
</gene>
<evidence type="ECO:0000313" key="3">
    <source>
        <dbReference type="EMBL" id="MCL1551917.1"/>
    </source>
</evidence>
<organism evidence="3 4">
    <name type="scientific">Xanthomonas nasturtii</name>
    <dbReference type="NCBI Taxonomy" id="1843581"/>
    <lineage>
        <taxon>Bacteria</taxon>
        <taxon>Pseudomonadati</taxon>
        <taxon>Pseudomonadota</taxon>
        <taxon>Gammaproteobacteria</taxon>
        <taxon>Lysobacterales</taxon>
        <taxon>Lysobacteraceae</taxon>
        <taxon>Xanthomonas</taxon>
    </lineage>
</organism>
<evidence type="ECO:0000259" key="2">
    <source>
        <dbReference type="Pfam" id="PF00383"/>
    </source>
</evidence>
<dbReference type="PANTHER" id="PTHR11086:SF18">
    <property type="entry name" value="DEOXYCYTIDYLATE DEAMINASE"/>
    <property type="match status" value="1"/>
</dbReference>
<feature type="domain" description="CMP/dCMP-type deaminase" evidence="2">
    <location>
        <begin position="344"/>
        <end position="509"/>
    </location>
</feature>
<evidence type="ECO:0000313" key="4">
    <source>
        <dbReference type="Proteomes" id="UP001167357"/>
    </source>
</evidence>
<dbReference type="InterPro" id="IPR002125">
    <property type="entry name" value="CMP_dCMP_dom"/>
</dbReference>
<dbReference type="SUPFAM" id="SSF53927">
    <property type="entry name" value="Cytidine deaminase-like"/>
    <property type="match status" value="1"/>
</dbReference>
<accession>A0ABT0LRE0</accession>
<reference evidence="3" key="1">
    <citation type="submission" date="2022-04" db="EMBL/GenBank/DDBJ databases">
        <title>Genomic comparison of 19 strains of Xanthomonas nasturtii, a newly emerging watercress pathogen.</title>
        <authorList>
            <person name="Harrison J."/>
            <person name="Greer S."/>
            <person name="Hussain R."/>
            <person name="Lascelles D."/>
            <person name="Roberts M."/>
            <person name="Carter B."/>
            <person name="Bryning A."/>
            <person name="Carroll S."/>
            <person name="Aspin A."/>
            <person name="Cruz L."/>
            <person name="Cruz J."/>
            <person name="Grant M."/>
            <person name="Vicente J."/>
            <person name="Studholme D.J."/>
        </authorList>
    </citation>
    <scope>NUCLEOTIDE SEQUENCE</scope>
    <source>
        <strain evidence="3">10016B</strain>
    </source>
</reference>
<dbReference type="Gene3D" id="3.40.140.10">
    <property type="entry name" value="Cytidine Deaminase, domain 2"/>
    <property type="match status" value="1"/>
</dbReference>
<comment type="caution">
    <text evidence="3">The sequence shown here is derived from an EMBL/GenBank/DDBJ whole genome shotgun (WGS) entry which is preliminary data.</text>
</comment>
<evidence type="ECO:0000256" key="1">
    <source>
        <dbReference type="ARBA" id="ARBA00022801"/>
    </source>
</evidence>
<keyword evidence="4" id="KW-1185">Reference proteome</keyword>
<proteinExistence type="predicted"/>
<keyword evidence="1" id="KW-0378">Hydrolase</keyword>
<sequence>MNEVIEPQPKKNYLKSAIAKIYGDEDDFILLGLTGRTGSGCSTSAKILQSPKDKIKHSLFDGNLPKTNEQRKERIVYRHFTATWSPFLLIQVRSIITTFLLDGDVNDVSEKFSHLLADADIKSKFTELLSELQTPYHRLSQAELDDPTIYYTQTLPEKCDALKMLLGESVFVKLYQEVGRNLRLSGSPYKNEVVEGRFFTIAERINSVVKQIHGFQQKRQQNTFIVIDAIRNPLEAIFFQDRYASFFLVAVSSPDNHRVRRLREQRYSEDDIESLDNTEYTPHDLDEPDFYSVQDIQACLQRADLYISNPDVTSEVNKYQALANQIISFVSLIRRPGITTPSAIERCMQIAYTAKLNSGCISRQVGAVVTDMNYSVRALGWNDAPHGQVPCNLRNRADLIGGADSSAYSEFEKTDEKYLTHFKASTERFKEIELNGRNNSFCFKSEYNNFKCERNQVHTRSLHAEENAFLQISKYGLAAIQGGILFTTASPCELCAKKAYQLGIVDIVYIDPYPGIALTHILNGGTNNPKLTLFSGAIGRAFHRLYSPIVAYKDELNALIK</sequence>